<dbReference type="AlphaFoldDB" id="A0A1R3FWF5"/>
<protein>
    <submittedName>
        <fullName evidence="3">Alcohol dehydrogenase superfamily, zinc-type</fullName>
    </submittedName>
</protein>
<dbReference type="InterPro" id="IPR020843">
    <property type="entry name" value="ER"/>
</dbReference>
<dbReference type="SMART" id="SM00829">
    <property type="entry name" value="PKS_ER"/>
    <property type="match status" value="1"/>
</dbReference>
<dbReference type="Pfam" id="PF00107">
    <property type="entry name" value="ADH_zinc_N"/>
    <property type="match status" value="1"/>
</dbReference>
<comment type="caution">
    <text evidence="3">The sequence shown here is derived from an EMBL/GenBank/DDBJ whole genome shotgun (WGS) entry which is preliminary data.</text>
</comment>
<dbReference type="Gene3D" id="3.90.180.10">
    <property type="entry name" value="Medium-chain alcohol dehydrogenases, catalytic domain"/>
    <property type="match status" value="1"/>
</dbReference>
<reference evidence="3 4" key="1">
    <citation type="submission" date="2013-09" db="EMBL/GenBank/DDBJ databases">
        <title>Corchorus capsularis genome sequencing.</title>
        <authorList>
            <person name="Alam M."/>
            <person name="Haque M.S."/>
            <person name="Islam M.S."/>
            <person name="Emdad E.M."/>
            <person name="Islam M.M."/>
            <person name="Ahmed B."/>
            <person name="Halim A."/>
            <person name="Hossen Q.M.M."/>
            <person name="Hossain M.Z."/>
            <person name="Ahmed R."/>
            <person name="Khan M.M."/>
            <person name="Islam R."/>
            <person name="Rashid M.M."/>
            <person name="Khan S.A."/>
            <person name="Rahman M.S."/>
            <person name="Alam M."/>
        </authorList>
    </citation>
    <scope>NUCLEOTIDE SEQUENCE [LARGE SCALE GENOMIC DNA]</scope>
    <source>
        <strain evidence="4">cv. CVL-1</strain>
        <tissue evidence="3">Whole seedling</tissue>
    </source>
</reference>
<dbReference type="FunFam" id="3.40.50.720:FF:000121">
    <property type="entry name" value="Prostaglandin reductase 2"/>
    <property type="match status" value="1"/>
</dbReference>
<dbReference type="InterPro" id="IPR036291">
    <property type="entry name" value="NAD(P)-bd_dom_sf"/>
</dbReference>
<dbReference type="OMA" id="ISIDPIM"/>
<feature type="domain" description="Enoyl reductase (ER)" evidence="2">
    <location>
        <begin position="46"/>
        <end position="348"/>
    </location>
</feature>
<dbReference type="EMBL" id="AWWV01016250">
    <property type="protein sequence ID" value="OMO50187.1"/>
    <property type="molecule type" value="Genomic_DNA"/>
</dbReference>
<dbReference type="Gramene" id="OMO50187">
    <property type="protein sequence ID" value="OMO50187"/>
    <property type="gene ID" value="CCACVL1_30578"/>
</dbReference>
<dbReference type="InterPro" id="IPR045010">
    <property type="entry name" value="MDR_fam"/>
</dbReference>
<organism evidence="3 4">
    <name type="scientific">Corchorus capsularis</name>
    <name type="common">Jute</name>
    <dbReference type="NCBI Taxonomy" id="210143"/>
    <lineage>
        <taxon>Eukaryota</taxon>
        <taxon>Viridiplantae</taxon>
        <taxon>Streptophyta</taxon>
        <taxon>Embryophyta</taxon>
        <taxon>Tracheophyta</taxon>
        <taxon>Spermatophyta</taxon>
        <taxon>Magnoliopsida</taxon>
        <taxon>eudicotyledons</taxon>
        <taxon>Gunneridae</taxon>
        <taxon>Pentapetalae</taxon>
        <taxon>rosids</taxon>
        <taxon>malvids</taxon>
        <taxon>Malvales</taxon>
        <taxon>Malvaceae</taxon>
        <taxon>Grewioideae</taxon>
        <taxon>Apeibeae</taxon>
        <taxon>Corchorus</taxon>
    </lineage>
</organism>
<dbReference type="GO" id="GO:0032440">
    <property type="term" value="F:2-alkenal reductase [NAD(P)H] activity"/>
    <property type="evidence" value="ECO:0007669"/>
    <property type="project" value="TreeGrafter"/>
</dbReference>
<dbReference type="SUPFAM" id="SSF50129">
    <property type="entry name" value="GroES-like"/>
    <property type="match status" value="1"/>
</dbReference>
<proteinExistence type="predicted"/>
<dbReference type="Proteomes" id="UP000188268">
    <property type="component" value="Unassembled WGS sequence"/>
</dbReference>
<keyword evidence="4" id="KW-1185">Reference proteome</keyword>
<name>A0A1R3FWF5_COCAP</name>
<dbReference type="SUPFAM" id="SSF51735">
    <property type="entry name" value="NAD(P)-binding Rossmann-fold domains"/>
    <property type="match status" value="1"/>
</dbReference>
<gene>
    <name evidence="3" type="ORF">CCACVL1_30578</name>
</gene>
<evidence type="ECO:0000313" key="4">
    <source>
        <dbReference type="Proteomes" id="UP000188268"/>
    </source>
</evidence>
<dbReference type="Gene3D" id="3.40.50.720">
    <property type="entry name" value="NAD(P)-binding Rossmann-like Domain"/>
    <property type="match status" value="1"/>
</dbReference>
<sequence length="353" mass="39202">MEMRRNKQVVLNNYVSGWPKEADFRVQHSQYSNSINNIPADGTVAVLVKNLYVACDPYMRHRMSSRHVSHPGTILRNSFSPHSVLVGYGVARVIESTHPDFKEGDHVWGLTGWEEYTLIPNPHNLNKIALITDDVPLSYYLGVLGMPGVAAYVGFYNLCSPKAGETVYVSSASGGVGQLVGQFAKMMGCYVIGSAGTKLKVDLAKDKFGYNHAFNYKEEHDLGAALKRYFPEGIDIYFDNVGGKMLDEVLLLMKPHGRIAACGMISQYNLEEPEGIKNLFNLIPRSVEIKGYVETDFKHIYPQYLDFAIKSFKEGSLNYVEDVAQGLESAASAFVGIFHGRNVGKQIIRVASE</sequence>
<dbReference type="InterPro" id="IPR013149">
    <property type="entry name" value="ADH-like_C"/>
</dbReference>
<accession>A0A1R3FWF5</accession>
<dbReference type="OrthoDB" id="809632at2759"/>
<dbReference type="InterPro" id="IPR041694">
    <property type="entry name" value="ADH_N_2"/>
</dbReference>
<evidence type="ECO:0000259" key="2">
    <source>
        <dbReference type="SMART" id="SM00829"/>
    </source>
</evidence>
<evidence type="ECO:0000256" key="1">
    <source>
        <dbReference type="ARBA" id="ARBA00023002"/>
    </source>
</evidence>
<keyword evidence="1" id="KW-0560">Oxidoreductase</keyword>
<dbReference type="Pfam" id="PF16884">
    <property type="entry name" value="ADH_N_2"/>
    <property type="match status" value="1"/>
</dbReference>
<evidence type="ECO:0000313" key="3">
    <source>
        <dbReference type="EMBL" id="OMO50187.1"/>
    </source>
</evidence>
<dbReference type="PANTHER" id="PTHR43205:SF73">
    <property type="entry name" value="2-ALKENAL REDUCTASE (NADP(+)-DEPENDENT)-LIKE"/>
    <property type="match status" value="1"/>
</dbReference>
<dbReference type="InterPro" id="IPR011032">
    <property type="entry name" value="GroES-like_sf"/>
</dbReference>
<dbReference type="PANTHER" id="PTHR43205">
    <property type="entry name" value="PROSTAGLANDIN REDUCTASE"/>
    <property type="match status" value="1"/>
</dbReference>